<dbReference type="InterPro" id="IPR043133">
    <property type="entry name" value="GTP-CH-I_C/QueF"/>
</dbReference>
<organism evidence="10 11">
    <name type="scientific">Conchiformibius steedae</name>
    <dbReference type="NCBI Taxonomy" id="153493"/>
    <lineage>
        <taxon>Bacteria</taxon>
        <taxon>Pseudomonadati</taxon>
        <taxon>Pseudomonadota</taxon>
        <taxon>Betaproteobacteria</taxon>
        <taxon>Neisseriales</taxon>
        <taxon>Neisseriaceae</taxon>
        <taxon>Conchiformibius</taxon>
    </lineage>
</organism>
<dbReference type="PANTHER" id="PTHR42844">
    <property type="entry name" value="DIHYDRONEOPTERIN ALDOLASE 1-RELATED"/>
    <property type="match status" value="1"/>
</dbReference>
<sequence>MDKIFLHGMRVSTLIGVYDWERQHKQELVFDLDIGVSARSVQHDDIAQTVHYGLVCERLRQDLAARDFLLLESLAEHTAQFLFAAFEPVQWLRIRIVKPGILPAVREVGVEIERNRV</sequence>
<dbReference type="Pfam" id="PF02152">
    <property type="entry name" value="FolB"/>
    <property type="match status" value="1"/>
</dbReference>
<dbReference type="STRING" id="1121352.GCA_000620925_00615"/>
<keyword evidence="6" id="KW-0413">Isomerase</keyword>
<dbReference type="GO" id="GO:0016853">
    <property type="term" value="F:isomerase activity"/>
    <property type="evidence" value="ECO:0007669"/>
    <property type="project" value="UniProtKB-KW"/>
</dbReference>
<dbReference type="SMART" id="SM00905">
    <property type="entry name" value="FolB"/>
    <property type="match status" value="1"/>
</dbReference>
<dbReference type="UniPathway" id="UPA00077">
    <property type="reaction ID" value="UER00154"/>
</dbReference>
<comment type="catalytic activity">
    <reaction evidence="1">
        <text>7,8-dihydroneopterin = 7,8-dihydromonapterin</text>
        <dbReference type="Rhea" id="RHEA:45328"/>
        <dbReference type="ChEBI" id="CHEBI:17001"/>
        <dbReference type="ChEBI" id="CHEBI:71175"/>
        <dbReference type="EC" id="5.1.99.8"/>
    </reaction>
</comment>
<keyword evidence="5 8" id="KW-0289">Folate biosynthesis</keyword>
<dbReference type="EC" id="4.1.2.25" evidence="8"/>
<comment type="caution">
    <text evidence="10">The sequence shown here is derived from an EMBL/GenBank/DDBJ whole genome shotgun (WGS) entry which is preliminary data.</text>
</comment>
<dbReference type="GO" id="GO:0004150">
    <property type="term" value="F:dihydroneopterin aldolase activity"/>
    <property type="evidence" value="ECO:0007669"/>
    <property type="project" value="UniProtKB-UniRule"/>
</dbReference>
<dbReference type="Proteomes" id="UP000269923">
    <property type="component" value="Unassembled WGS sequence"/>
</dbReference>
<evidence type="ECO:0000256" key="7">
    <source>
        <dbReference type="ARBA" id="ARBA00023239"/>
    </source>
</evidence>
<keyword evidence="7 8" id="KW-0456">Lyase</keyword>
<evidence type="ECO:0000256" key="5">
    <source>
        <dbReference type="ARBA" id="ARBA00022909"/>
    </source>
</evidence>
<dbReference type="RefSeq" id="WP_124793707.1">
    <property type="nucleotide sequence ID" value="NZ_CAMIGD010000168.1"/>
</dbReference>
<evidence type="ECO:0000256" key="1">
    <source>
        <dbReference type="ARBA" id="ARBA00000693"/>
    </source>
</evidence>
<reference evidence="10 11" key="1">
    <citation type="submission" date="2018-11" db="EMBL/GenBank/DDBJ databases">
        <title>Genomes From Bacteria Associated with the Canine Oral Cavity: a Test Case for Automated Genome-Based Taxonomic Assignment.</title>
        <authorList>
            <person name="Coil D.A."/>
            <person name="Jospin G."/>
            <person name="Darling A.E."/>
            <person name="Wallis C."/>
            <person name="Davis I.J."/>
            <person name="Harris S."/>
            <person name="Eisen J.A."/>
            <person name="Holcombe L.J."/>
            <person name="O'Flynn C."/>
        </authorList>
    </citation>
    <scope>NUCLEOTIDE SEQUENCE [LARGE SCALE GENOMIC DNA]</scope>
    <source>
        <strain evidence="10 11">COT-280</strain>
    </source>
</reference>
<evidence type="ECO:0000256" key="4">
    <source>
        <dbReference type="ARBA" id="ARBA00005708"/>
    </source>
</evidence>
<accession>A0A3P2ACY9</accession>
<dbReference type="GO" id="GO:0005737">
    <property type="term" value="C:cytoplasm"/>
    <property type="evidence" value="ECO:0007669"/>
    <property type="project" value="TreeGrafter"/>
</dbReference>
<comment type="similarity">
    <text evidence="4 8">Belongs to the DHNA family.</text>
</comment>
<evidence type="ECO:0000256" key="3">
    <source>
        <dbReference type="ARBA" id="ARBA00005013"/>
    </source>
</evidence>
<dbReference type="GO" id="GO:0046654">
    <property type="term" value="P:tetrahydrofolate biosynthetic process"/>
    <property type="evidence" value="ECO:0007669"/>
    <property type="project" value="UniProtKB-UniRule"/>
</dbReference>
<dbReference type="GO" id="GO:0046656">
    <property type="term" value="P:folic acid biosynthetic process"/>
    <property type="evidence" value="ECO:0007669"/>
    <property type="project" value="UniProtKB-UniRule"/>
</dbReference>
<comment type="catalytic activity">
    <reaction evidence="2 8">
        <text>7,8-dihydroneopterin = 6-hydroxymethyl-7,8-dihydropterin + glycolaldehyde</text>
        <dbReference type="Rhea" id="RHEA:10540"/>
        <dbReference type="ChEBI" id="CHEBI:17001"/>
        <dbReference type="ChEBI" id="CHEBI:17071"/>
        <dbReference type="ChEBI" id="CHEBI:44841"/>
        <dbReference type="EC" id="4.1.2.25"/>
    </reaction>
</comment>
<comment type="pathway">
    <text evidence="3 8">Cofactor biosynthesis; tetrahydrofolate biosynthesis; 2-amino-4-hydroxy-6-hydroxymethyl-7,8-dihydropteridine diphosphate from 7,8-dihydroneopterin triphosphate: step 3/4.</text>
</comment>
<keyword evidence="11" id="KW-1185">Reference proteome</keyword>
<evidence type="ECO:0000256" key="2">
    <source>
        <dbReference type="ARBA" id="ARBA00001353"/>
    </source>
</evidence>
<name>A0A3P2ACY9_9NEIS</name>
<dbReference type="Gene3D" id="3.30.1130.10">
    <property type="match status" value="1"/>
</dbReference>
<dbReference type="AlphaFoldDB" id="A0A3P2ACY9"/>
<feature type="domain" description="Dihydroneopterin aldolase/epimerase" evidence="9">
    <location>
        <begin position="4"/>
        <end position="114"/>
    </location>
</feature>
<evidence type="ECO:0000313" key="10">
    <source>
        <dbReference type="EMBL" id="RRD91503.1"/>
    </source>
</evidence>
<evidence type="ECO:0000313" key="11">
    <source>
        <dbReference type="Proteomes" id="UP000269923"/>
    </source>
</evidence>
<evidence type="ECO:0000256" key="6">
    <source>
        <dbReference type="ARBA" id="ARBA00023235"/>
    </source>
</evidence>
<protein>
    <recommendedName>
        <fullName evidence="8">7,8-dihydroneopterin aldolase</fullName>
        <ecNumber evidence="8">4.1.2.25</ecNumber>
    </recommendedName>
</protein>
<dbReference type="SUPFAM" id="SSF55620">
    <property type="entry name" value="Tetrahydrobiopterin biosynthesis enzymes-like"/>
    <property type="match status" value="1"/>
</dbReference>
<comment type="function">
    <text evidence="8">Catalyzes the conversion of 7,8-dihydroneopterin to 6-hydroxymethyl-7,8-dihydropterin.</text>
</comment>
<dbReference type="InterPro" id="IPR006156">
    <property type="entry name" value="Dihydroneopterin_aldolase"/>
</dbReference>
<dbReference type="CDD" id="cd00534">
    <property type="entry name" value="DHNA_DHNTPE"/>
    <property type="match status" value="1"/>
</dbReference>
<dbReference type="OrthoDB" id="9810587at2"/>
<evidence type="ECO:0000256" key="8">
    <source>
        <dbReference type="RuleBase" id="RU362079"/>
    </source>
</evidence>
<dbReference type="FunFam" id="3.30.1130.10:FF:000002">
    <property type="entry name" value="7,8-dihydroneopterin aldolase"/>
    <property type="match status" value="1"/>
</dbReference>
<proteinExistence type="inferred from homology"/>
<gene>
    <name evidence="10" type="primary">folB</name>
    <name evidence="10" type="ORF">EII21_00265</name>
</gene>
<dbReference type="NCBIfam" id="TIGR00525">
    <property type="entry name" value="folB"/>
    <property type="match status" value="1"/>
</dbReference>
<dbReference type="PANTHER" id="PTHR42844:SF1">
    <property type="entry name" value="DIHYDRONEOPTERIN ALDOLASE 1-RELATED"/>
    <property type="match status" value="1"/>
</dbReference>
<evidence type="ECO:0000259" key="9">
    <source>
        <dbReference type="SMART" id="SM00905"/>
    </source>
</evidence>
<dbReference type="EMBL" id="RQYC01000001">
    <property type="protein sequence ID" value="RRD91503.1"/>
    <property type="molecule type" value="Genomic_DNA"/>
</dbReference>
<dbReference type="NCBIfam" id="TIGR00526">
    <property type="entry name" value="folB_dom"/>
    <property type="match status" value="1"/>
</dbReference>
<dbReference type="InterPro" id="IPR006157">
    <property type="entry name" value="FolB_dom"/>
</dbReference>